<sequence length="139" mass="16257">MTEMLEKFSISLQEWLMNPLFNPFHYLLLAVCAFWLFRRISILRTGGEFWEPFHIVGDTLYIHAAFYCIGRRVVPFSEMASVQISQGSGRGGRRYIVKLRRKKGITNCFMSGMNKRGLQKLEELKKALKKHRVGVREWG</sequence>
<organism evidence="2 3">
    <name type="scientific">Oribacterium parvum</name>
    <dbReference type="NCBI Taxonomy" id="1501329"/>
    <lineage>
        <taxon>Bacteria</taxon>
        <taxon>Bacillati</taxon>
        <taxon>Bacillota</taxon>
        <taxon>Clostridia</taxon>
        <taxon>Lachnospirales</taxon>
        <taxon>Lachnospiraceae</taxon>
        <taxon>Oribacterium</taxon>
    </lineage>
</organism>
<dbReference type="EMBL" id="JABZRD010000416">
    <property type="protein sequence ID" value="MBF1284218.1"/>
    <property type="molecule type" value="Genomic_DNA"/>
</dbReference>
<dbReference type="AlphaFoldDB" id="A0A930DSW3"/>
<keyword evidence="1" id="KW-0812">Transmembrane</keyword>
<accession>A0A930DSW3</accession>
<keyword evidence="1" id="KW-0472">Membrane</keyword>
<gene>
    <name evidence="2" type="ORF">HXM93_06790</name>
</gene>
<protein>
    <submittedName>
        <fullName evidence="2">Uncharacterized protein</fullName>
    </submittedName>
</protein>
<proteinExistence type="predicted"/>
<dbReference type="Proteomes" id="UP000709351">
    <property type="component" value="Unassembled WGS sequence"/>
</dbReference>
<reference evidence="2" key="1">
    <citation type="submission" date="2020-04" db="EMBL/GenBank/DDBJ databases">
        <title>Deep metagenomics examines the oral microbiome during advanced dental caries in children, revealing novel taxa and co-occurrences with host molecules.</title>
        <authorList>
            <person name="Baker J.L."/>
            <person name="Morton J.T."/>
            <person name="Dinis M."/>
            <person name="Alvarez R."/>
            <person name="Tran N.C."/>
            <person name="Knight R."/>
            <person name="Edlund A."/>
        </authorList>
    </citation>
    <scope>NUCLEOTIDE SEQUENCE</scope>
    <source>
        <strain evidence="2">JCVI_24_bin.2</strain>
    </source>
</reference>
<name>A0A930DSW3_9FIRM</name>
<evidence type="ECO:0000313" key="3">
    <source>
        <dbReference type="Proteomes" id="UP000709351"/>
    </source>
</evidence>
<evidence type="ECO:0000313" key="2">
    <source>
        <dbReference type="EMBL" id="MBF1284218.1"/>
    </source>
</evidence>
<keyword evidence="1" id="KW-1133">Transmembrane helix</keyword>
<feature type="transmembrane region" description="Helical" evidence="1">
    <location>
        <begin position="20"/>
        <end position="37"/>
    </location>
</feature>
<comment type="caution">
    <text evidence="2">The sequence shown here is derived from an EMBL/GenBank/DDBJ whole genome shotgun (WGS) entry which is preliminary data.</text>
</comment>
<evidence type="ECO:0000256" key="1">
    <source>
        <dbReference type="SAM" id="Phobius"/>
    </source>
</evidence>